<keyword evidence="9 12" id="KW-0450">Lipoyl</keyword>
<dbReference type="RefSeq" id="WP_222876148.1">
    <property type="nucleotide sequence ID" value="NZ_AP023361.1"/>
</dbReference>
<dbReference type="Pfam" id="PF02817">
    <property type="entry name" value="E3_binding"/>
    <property type="match status" value="1"/>
</dbReference>
<dbReference type="Gene3D" id="4.10.320.10">
    <property type="entry name" value="E3-binding domain"/>
    <property type="match status" value="1"/>
</dbReference>
<dbReference type="SUPFAM" id="SSF47005">
    <property type="entry name" value="Peripheral subunit-binding domain of 2-oxo acid dehydrogenase complex"/>
    <property type="match status" value="1"/>
</dbReference>
<evidence type="ECO:0000256" key="5">
    <source>
        <dbReference type="ARBA" id="ARBA00012945"/>
    </source>
</evidence>
<feature type="domain" description="Lipoyl-binding" evidence="14">
    <location>
        <begin position="2"/>
        <end position="77"/>
    </location>
</feature>
<dbReference type="InterPro" id="IPR000089">
    <property type="entry name" value="Biotin_lipoyl"/>
</dbReference>
<dbReference type="InterPro" id="IPR006255">
    <property type="entry name" value="SucB"/>
</dbReference>
<dbReference type="PANTHER" id="PTHR43416">
    <property type="entry name" value="DIHYDROLIPOYLLYSINE-RESIDUE SUCCINYLTRANSFERASE COMPONENT OF 2-OXOGLUTARATE DEHYDROGENASE COMPLEX, MITOCHONDRIAL-RELATED"/>
    <property type="match status" value="1"/>
</dbReference>
<evidence type="ECO:0000256" key="10">
    <source>
        <dbReference type="ARBA" id="ARBA00023315"/>
    </source>
</evidence>
<dbReference type="InterPro" id="IPR050537">
    <property type="entry name" value="2-oxoacid_dehydrogenase"/>
</dbReference>
<dbReference type="AlphaFoldDB" id="A0A6S6QKM2"/>
<dbReference type="InterPro" id="IPR003016">
    <property type="entry name" value="2-oxoA_DH_lipoyl-BS"/>
</dbReference>
<dbReference type="FunFam" id="3.30.559.10:FF:000007">
    <property type="entry name" value="Dihydrolipoamide acetyltransferase component of pyruvate dehydrogenase complex"/>
    <property type="match status" value="1"/>
</dbReference>
<name>A0A6S6QKM2_9HYPH</name>
<dbReference type="Pfam" id="PF00198">
    <property type="entry name" value="2-oxoacid_dh"/>
    <property type="match status" value="1"/>
</dbReference>
<evidence type="ECO:0000256" key="11">
    <source>
        <dbReference type="ARBA" id="ARBA00052761"/>
    </source>
</evidence>
<evidence type="ECO:0000256" key="6">
    <source>
        <dbReference type="ARBA" id="ARBA00019511"/>
    </source>
</evidence>
<dbReference type="PANTHER" id="PTHR43416:SF5">
    <property type="entry name" value="DIHYDROLIPOYLLYSINE-RESIDUE SUCCINYLTRANSFERASE COMPONENT OF 2-OXOGLUTARATE DEHYDROGENASE COMPLEX, MITOCHONDRIAL"/>
    <property type="match status" value="1"/>
</dbReference>
<protein>
    <recommendedName>
        <fullName evidence="6 12">Dihydrolipoyllysine-residue succinyltransferase component of 2-oxoglutarate dehydrogenase complex</fullName>
        <ecNumber evidence="5 12">2.3.1.61</ecNumber>
    </recommendedName>
    <alternativeName>
        <fullName evidence="12">2-oxoglutarate dehydrogenase complex component E2</fullName>
    </alternativeName>
</protein>
<evidence type="ECO:0000313" key="16">
    <source>
        <dbReference type="EMBL" id="BCJ89439.1"/>
    </source>
</evidence>
<comment type="similarity">
    <text evidence="3 12">Belongs to the 2-oxoacid dehydrogenase family.</text>
</comment>
<reference evidence="16 17" key="1">
    <citation type="submission" date="2020-08" db="EMBL/GenBank/DDBJ databases">
        <title>Genome sequence of Rhizobiales bacterium strain IZ6.</title>
        <authorList>
            <person name="Nakai R."/>
            <person name="Naganuma T."/>
        </authorList>
    </citation>
    <scope>NUCLEOTIDE SEQUENCE [LARGE SCALE GENOMIC DNA]</scope>
    <source>
        <strain evidence="16 17">IZ6</strain>
    </source>
</reference>
<dbReference type="InterPro" id="IPR036625">
    <property type="entry name" value="E3-bd_dom_sf"/>
</dbReference>
<dbReference type="GO" id="GO:0033512">
    <property type="term" value="P:L-lysine catabolic process to acetyl-CoA via saccharopine"/>
    <property type="evidence" value="ECO:0007669"/>
    <property type="project" value="UniProtKB-UniRule"/>
</dbReference>
<dbReference type="NCBIfam" id="TIGR01347">
    <property type="entry name" value="sucB"/>
    <property type="match status" value="1"/>
</dbReference>
<comment type="cofactor">
    <cofactor evidence="12">
        <name>(R)-lipoate</name>
        <dbReference type="ChEBI" id="CHEBI:83088"/>
    </cofactor>
    <text evidence="12">Binds 1 lipoyl cofactor covalently.</text>
</comment>
<comment type="subunit">
    <text evidence="4">Forms a 24-polypeptide structural core with octahedral symmetry. Part of the 2-oxoglutarate dehydrogenase (OGDH) complex composed of E1 (2-oxoglutarate dehydrogenase), E2 (dihydrolipoamide succinyltransferase) and E3 (dihydrolipoamide dehydrogenase); the complex contains multiple copies of the three enzymatic components (E1, E2 and E3).</text>
</comment>
<dbReference type="Gene3D" id="2.40.50.100">
    <property type="match status" value="1"/>
</dbReference>
<dbReference type="GO" id="GO:0045252">
    <property type="term" value="C:oxoglutarate dehydrogenase complex"/>
    <property type="evidence" value="ECO:0007669"/>
    <property type="project" value="UniProtKB-UniRule"/>
</dbReference>
<dbReference type="GO" id="GO:0005829">
    <property type="term" value="C:cytosol"/>
    <property type="evidence" value="ECO:0007669"/>
    <property type="project" value="TreeGrafter"/>
</dbReference>
<dbReference type="Proteomes" id="UP000515317">
    <property type="component" value="Chromosome"/>
</dbReference>
<evidence type="ECO:0000259" key="14">
    <source>
        <dbReference type="PROSITE" id="PS50968"/>
    </source>
</evidence>
<dbReference type="PROSITE" id="PS50968">
    <property type="entry name" value="BIOTINYL_LIPOYL"/>
    <property type="match status" value="1"/>
</dbReference>
<dbReference type="CDD" id="cd06849">
    <property type="entry name" value="lipoyl_domain"/>
    <property type="match status" value="1"/>
</dbReference>
<dbReference type="InterPro" id="IPR011053">
    <property type="entry name" value="Single_hybrid_motif"/>
</dbReference>
<dbReference type="KEGG" id="tso:IZ6_01740"/>
<keyword evidence="10 12" id="KW-0012">Acyltransferase</keyword>
<dbReference type="InterPro" id="IPR004167">
    <property type="entry name" value="PSBD"/>
</dbReference>
<evidence type="ECO:0000256" key="12">
    <source>
        <dbReference type="RuleBase" id="RU361138"/>
    </source>
</evidence>
<dbReference type="SUPFAM" id="SSF52777">
    <property type="entry name" value="CoA-dependent acyltransferases"/>
    <property type="match status" value="1"/>
</dbReference>
<dbReference type="NCBIfam" id="NF004309">
    <property type="entry name" value="PRK05704.1"/>
    <property type="match status" value="1"/>
</dbReference>
<comment type="catalytic activity">
    <reaction evidence="11 12">
        <text>N(6)-[(R)-dihydrolipoyl]-L-lysyl-[protein] + succinyl-CoA = N(6)-[(R)-S(8)-succinyldihydrolipoyl]-L-lysyl-[protein] + CoA</text>
        <dbReference type="Rhea" id="RHEA:15213"/>
        <dbReference type="Rhea" id="RHEA-COMP:10475"/>
        <dbReference type="Rhea" id="RHEA-COMP:20092"/>
        <dbReference type="ChEBI" id="CHEBI:57287"/>
        <dbReference type="ChEBI" id="CHEBI:57292"/>
        <dbReference type="ChEBI" id="CHEBI:83100"/>
        <dbReference type="ChEBI" id="CHEBI:83120"/>
        <dbReference type="EC" id="2.3.1.61"/>
    </reaction>
</comment>
<dbReference type="PROSITE" id="PS51826">
    <property type="entry name" value="PSBD"/>
    <property type="match status" value="1"/>
</dbReference>
<evidence type="ECO:0000259" key="15">
    <source>
        <dbReference type="PROSITE" id="PS51826"/>
    </source>
</evidence>
<evidence type="ECO:0000256" key="1">
    <source>
        <dbReference type="ARBA" id="ARBA00004052"/>
    </source>
</evidence>
<dbReference type="UniPathway" id="UPA00868">
    <property type="reaction ID" value="UER00840"/>
</dbReference>
<feature type="domain" description="Peripheral subunit-binding (PSBD)" evidence="15">
    <location>
        <begin position="127"/>
        <end position="163"/>
    </location>
</feature>
<feature type="region of interest" description="Disordered" evidence="13">
    <location>
        <begin position="82"/>
        <end position="196"/>
    </location>
</feature>
<dbReference type="PROSITE" id="PS00189">
    <property type="entry name" value="LIPOYL"/>
    <property type="match status" value="1"/>
</dbReference>
<dbReference type="SUPFAM" id="SSF51230">
    <property type="entry name" value="Single hybrid motif"/>
    <property type="match status" value="1"/>
</dbReference>
<keyword evidence="8 12" id="KW-0808">Transferase</keyword>
<dbReference type="InterPro" id="IPR001078">
    <property type="entry name" value="2-oxoacid_DH_actylTfrase"/>
</dbReference>
<dbReference type="InterPro" id="IPR023213">
    <property type="entry name" value="CAT-like_dom_sf"/>
</dbReference>
<keyword evidence="7 12" id="KW-0816">Tricarboxylic acid cycle</keyword>
<comment type="pathway">
    <text evidence="2 12">Amino-acid degradation; L-lysine degradation via saccharopine pathway; glutaryl-CoA from L-lysine: step 6/6.</text>
</comment>
<organism evidence="16 17">
    <name type="scientific">Terrihabitans soli</name>
    <dbReference type="NCBI Taxonomy" id="708113"/>
    <lineage>
        <taxon>Bacteria</taxon>
        <taxon>Pseudomonadati</taxon>
        <taxon>Pseudomonadota</taxon>
        <taxon>Alphaproteobacteria</taxon>
        <taxon>Hyphomicrobiales</taxon>
        <taxon>Terrihabitans</taxon>
    </lineage>
</organism>
<sequence length="423" mass="44810">MATEIRVPALGESVTEATIGKWFKKPGDAVKADEPLVELETDKVTVEVPAPAAGVLSEIAAKEGDTVNVGAKLGAIDAGASAAASNGSAEKKSGGTGNPNEKTDTAKPIKAAEEEVKPRAVPKSADDQAPSVRRLAAESGVSPPASGTGKDGRVTKGDMLSVIQGGAQSRPAASAPSAPAAPRAPSAPADVEREERVRMTRLRQTIARRLKDAQNTAALLTTYNDVDMTAVMELRSHYKDDFEKRHGVKLGFMGLFTKACVHALKEVPAVNAEIDGDDLVFKNYYHMGIAVGTERGLVVPVVRDVDKKTLPEIERAIVEAGKKAREGHLGIEDMQGGTFTISNGGVYGSLMSMPILNAPQSGILGMHRIEQRPVVRNGEIVARPMMYLALTYDHRVVDGQGAVTFLVKVKEALEDPARLVLDL</sequence>
<dbReference type="EC" id="2.3.1.61" evidence="5 12"/>
<evidence type="ECO:0000256" key="13">
    <source>
        <dbReference type="SAM" id="MobiDB-lite"/>
    </source>
</evidence>
<comment type="function">
    <text evidence="1 12">E2 component of the 2-oxoglutarate dehydrogenase (OGDH) complex which catalyzes the second step in the conversion of 2-oxoglutarate to succinyl-CoA and CO(2).</text>
</comment>
<dbReference type="Pfam" id="PF00364">
    <property type="entry name" value="Biotin_lipoyl"/>
    <property type="match status" value="1"/>
</dbReference>
<evidence type="ECO:0000256" key="8">
    <source>
        <dbReference type="ARBA" id="ARBA00022679"/>
    </source>
</evidence>
<keyword evidence="17" id="KW-1185">Reference proteome</keyword>
<feature type="compositionally biased region" description="Low complexity" evidence="13">
    <location>
        <begin position="169"/>
        <end position="189"/>
    </location>
</feature>
<evidence type="ECO:0000256" key="7">
    <source>
        <dbReference type="ARBA" id="ARBA00022532"/>
    </source>
</evidence>
<dbReference type="GO" id="GO:0006099">
    <property type="term" value="P:tricarboxylic acid cycle"/>
    <property type="evidence" value="ECO:0007669"/>
    <property type="project" value="UniProtKB-UniRule"/>
</dbReference>
<dbReference type="Gene3D" id="3.30.559.10">
    <property type="entry name" value="Chloramphenicol acetyltransferase-like domain"/>
    <property type="match status" value="1"/>
</dbReference>
<feature type="compositionally biased region" description="Basic and acidic residues" evidence="13">
    <location>
        <begin position="101"/>
        <end position="118"/>
    </location>
</feature>
<gene>
    <name evidence="16" type="primary">sucB</name>
    <name evidence="16" type="ORF">IZ6_01740</name>
</gene>
<evidence type="ECO:0000256" key="9">
    <source>
        <dbReference type="ARBA" id="ARBA00022823"/>
    </source>
</evidence>
<proteinExistence type="inferred from homology"/>
<evidence type="ECO:0000313" key="17">
    <source>
        <dbReference type="Proteomes" id="UP000515317"/>
    </source>
</evidence>
<accession>A0A6S6QKM2</accession>
<evidence type="ECO:0000256" key="2">
    <source>
        <dbReference type="ARBA" id="ARBA00005145"/>
    </source>
</evidence>
<dbReference type="GO" id="GO:0004149">
    <property type="term" value="F:dihydrolipoyllysine-residue succinyltransferase activity"/>
    <property type="evidence" value="ECO:0007669"/>
    <property type="project" value="UniProtKB-UniRule"/>
</dbReference>
<evidence type="ECO:0000256" key="3">
    <source>
        <dbReference type="ARBA" id="ARBA00007317"/>
    </source>
</evidence>
<evidence type="ECO:0000256" key="4">
    <source>
        <dbReference type="ARBA" id="ARBA00011666"/>
    </source>
</evidence>
<dbReference type="EMBL" id="AP023361">
    <property type="protein sequence ID" value="BCJ89439.1"/>
    <property type="molecule type" value="Genomic_DNA"/>
</dbReference>